<organism evidence="1 2">
    <name type="scientific">Taklimakanibacter albus</name>
    <dbReference type="NCBI Taxonomy" id="2800327"/>
    <lineage>
        <taxon>Bacteria</taxon>
        <taxon>Pseudomonadati</taxon>
        <taxon>Pseudomonadota</taxon>
        <taxon>Alphaproteobacteria</taxon>
        <taxon>Hyphomicrobiales</taxon>
        <taxon>Aestuariivirgaceae</taxon>
        <taxon>Taklimakanibacter</taxon>
    </lineage>
</organism>
<dbReference type="Proteomes" id="UP000616151">
    <property type="component" value="Unassembled WGS sequence"/>
</dbReference>
<sequence>MSKASFGSGAAPASCAAGKVRSGFTTTVFSVLRVRLGRNHGARPAHTLNDFMLKDIGVSRADIMAASHGRGKRHG</sequence>
<evidence type="ECO:0000313" key="1">
    <source>
        <dbReference type="EMBL" id="MBK1871391.1"/>
    </source>
</evidence>
<comment type="caution">
    <text evidence="1">The sequence shown here is derived from an EMBL/GenBank/DDBJ whole genome shotgun (WGS) entry which is preliminary data.</text>
</comment>
<dbReference type="EMBL" id="JAENHL010000008">
    <property type="protein sequence ID" value="MBK1871391.1"/>
    <property type="molecule type" value="Genomic_DNA"/>
</dbReference>
<keyword evidence="2" id="KW-1185">Reference proteome</keyword>
<evidence type="ECO:0000313" key="2">
    <source>
        <dbReference type="Proteomes" id="UP000616151"/>
    </source>
</evidence>
<protein>
    <submittedName>
        <fullName evidence="1">Uncharacterized protein</fullName>
    </submittedName>
</protein>
<accession>A0ACC5RFB5</accession>
<gene>
    <name evidence="1" type="ORF">JHL16_33800</name>
</gene>
<reference evidence="1" key="1">
    <citation type="submission" date="2021-01" db="EMBL/GenBank/DDBJ databases">
        <authorList>
            <person name="Sun Q."/>
        </authorList>
    </citation>
    <scope>NUCLEOTIDE SEQUENCE</scope>
    <source>
        <strain evidence="1">YIM B02566</strain>
    </source>
</reference>
<proteinExistence type="predicted"/>
<name>A0ACC5RFB5_9HYPH</name>